<accession>A0A6J5MD19</accession>
<dbReference type="GO" id="GO:0045892">
    <property type="term" value="P:negative regulation of DNA-templated transcription"/>
    <property type="evidence" value="ECO:0007669"/>
    <property type="project" value="TreeGrafter"/>
</dbReference>
<comment type="similarity">
    <text evidence="2">Belongs to the WhiB family.</text>
</comment>
<proteinExistence type="inferred from homology"/>
<dbReference type="HAMAP" id="MF_01479">
    <property type="entry name" value="WhiB"/>
    <property type="match status" value="1"/>
</dbReference>
<keyword evidence="5" id="KW-0408">Iron</keyword>
<evidence type="ECO:0000256" key="9">
    <source>
        <dbReference type="ARBA" id="ARBA00023157"/>
    </source>
</evidence>
<keyword evidence="8" id="KW-0238">DNA-binding</keyword>
<dbReference type="InterPro" id="IPR034768">
    <property type="entry name" value="4FE4S_WBL"/>
</dbReference>
<name>A0A6J5MD19_9CAUD</name>
<feature type="domain" description="4Fe-4S Wbl-type" evidence="11">
    <location>
        <begin position="27"/>
        <end position="85"/>
    </location>
</feature>
<dbReference type="GO" id="GO:0046872">
    <property type="term" value="F:metal ion binding"/>
    <property type="evidence" value="ECO:0007669"/>
    <property type="project" value="UniProtKB-KW"/>
</dbReference>
<evidence type="ECO:0000313" key="13">
    <source>
        <dbReference type="EMBL" id="CAB4163023.1"/>
    </source>
</evidence>
<dbReference type="GO" id="GO:0003677">
    <property type="term" value="F:DNA binding"/>
    <property type="evidence" value="ECO:0007669"/>
    <property type="project" value="UniProtKB-KW"/>
</dbReference>
<evidence type="ECO:0000256" key="2">
    <source>
        <dbReference type="ARBA" id="ARBA00006597"/>
    </source>
</evidence>
<dbReference type="InterPro" id="IPR003482">
    <property type="entry name" value="Whib"/>
</dbReference>
<keyword evidence="9" id="KW-1015">Disulfide bond</keyword>
<evidence type="ECO:0000256" key="10">
    <source>
        <dbReference type="ARBA" id="ARBA00023163"/>
    </source>
</evidence>
<evidence type="ECO:0000259" key="11">
    <source>
        <dbReference type="PROSITE" id="PS51674"/>
    </source>
</evidence>
<evidence type="ECO:0000313" key="12">
    <source>
        <dbReference type="EMBL" id="CAB4143787.1"/>
    </source>
</evidence>
<evidence type="ECO:0000256" key="4">
    <source>
        <dbReference type="ARBA" id="ARBA00022723"/>
    </source>
</evidence>
<evidence type="ECO:0000256" key="6">
    <source>
        <dbReference type="ARBA" id="ARBA00023014"/>
    </source>
</evidence>
<gene>
    <name evidence="12" type="ORF">UFOVP436_239</name>
    <name evidence="13" type="ORF">UFOVP784_239</name>
</gene>
<dbReference type="Pfam" id="PF02467">
    <property type="entry name" value="Whib"/>
    <property type="match status" value="1"/>
</dbReference>
<dbReference type="PANTHER" id="PTHR38839">
    <property type="entry name" value="TRANSCRIPTIONAL REGULATOR WHID-RELATED"/>
    <property type="match status" value="1"/>
</dbReference>
<dbReference type="EMBL" id="LR796418">
    <property type="protein sequence ID" value="CAB4143787.1"/>
    <property type="molecule type" value="Genomic_DNA"/>
</dbReference>
<dbReference type="GO" id="GO:0047134">
    <property type="term" value="F:protein-disulfide reductase [NAD(P)H] activity"/>
    <property type="evidence" value="ECO:0007669"/>
    <property type="project" value="TreeGrafter"/>
</dbReference>
<protein>
    <submittedName>
        <fullName evidence="12">Transcription factor WhiB</fullName>
    </submittedName>
</protein>
<keyword evidence="6" id="KW-0411">Iron-sulfur</keyword>
<organism evidence="12">
    <name type="scientific">uncultured Caudovirales phage</name>
    <dbReference type="NCBI Taxonomy" id="2100421"/>
    <lineage>
        <taxon>Viruses</taxon>
        <taxon>Duplodnaviria</taxon>
        <taxon>Heunggongvirae</taxon>
        <taxon>Uroviricota</taxon>
        <taxon>Caudoviricetes</taxon>
        <taxon>Peduoviridae</taxon>
        <taxon>Maltschvirus</taxon>
        <taxon>Maltschvirus maltsch</taxon>
    </lineage>
</organism>
<evidence type="ECO:0000256" key="5">
    <source>
        <dbReference type="ARBA" id="ARBA00023004"/>
    </source>
</evidence>
<keyword evidence="3" id="KW-0004">4Fe-4S</keyword>
<sequence>MFRNSDLFNTYKIQLSSRMTKWSKDAVCKSKDISEFYDPEESALKKAAAKYCDNCPVQQTCLFTAVLNSEAHGLWGGLTPRQRRIFLRRLRSIAKSTDLDLSIWNKDVENFILQHCSLETAYDIL</sequence>
<evidence type="ECO:0000256" key="7">
    <source>
        <dbReference type="ARBA" id="ARBA00023015"/>
    </source>
</evidence>
<keyword evidence="10" id="KW-0804">Transcription</keyword>
<dbReference type="EMBL" id="LR796737">
    <property type="protein sequence ID" value="CAB4163023.1"/>
    <property type="molecule type" value="Genomic_DNA"/>
</dbReference>
<keyword evidence="7" id="KW-0805">Transcription regulation</keyword>
<dbReference type="GO" id="GO:0051539">
    <property type="term" value="F:4 iron, 4 sulfur cluster binding"/>
    <property type="evidence" value="ECO:0007669"/>
    <property type="project" value="UniProtKB-KW"/>
</dbReference>
<comment type="cofactor">
    <cofactor evidence="1">
        <name>[4Fe-4S] cluster</name>
        <dbReference type="ChEBI" id="CHEBI:49883"/>
    </cofactor>
</comment>
<evidence type="ECO:0000256" key="8">
    <source>
        <dbReference type="ARBA" id="ARBA00023125"/>
    </source>
</evidence>
<dbReference type="PROSITE" id="PS51674">
    <property type="entry name" value="4FE4S_WBL"/>
    <property type="match status" value="1"/>
</dbReference>
<keyword evidence="4" id="KW-0479">Metal-binding</keyword>
<evidence type="ECO:0000256" key="1">
    <source>
        <dbReference type="ARBA" id="ARBA00001966"/>
    </source>
</evidence>
<evidence type="ECO:0000256" key="3">
    <source>
        <dbReference type="ARBA" id="ARBA00022485"/>
    </source>
</evidence>
<reference evidence="12" key="1">
    <citation type="submission" date="2020-04" db="EMBL/GenBank/DDBJ databases">
        <authorList>
            <person name="Chiriac C."/>
            <person name="Salcher M."/>
            <person name="Ghai R."/>
            <person name="Kavagutti S V."/>
        </authorList>
    </citation>
    <scope>NUCLEOTIDE SEQUENCE</scope>
</reference>